<evidence type="ECO:0000256" key="2">
    <source>
        <dbReference type="ARBA" id="ARBA00005755"/>
    </source>
</evidence>
<dbReference type="eggNOG" id="KOG0968">
    <property type="taxonomic scope" value="Eukaryota"/>
</dbReference>
<dbReference type="GO" id="GO:0005634">
    <property type="term" value="C:nucleus"/>
    <property type="evidence" value="ECO:0007669"/>
    <property type="project" value="TreeGrafter"/>
</dbReference>
<dbReference type="GO" id="GO:0046872">
    <property type="term" value="F:metal ion binding"/>
    <property type="evidence" value="ECO:0007669"/>
    <property type="project" value="UniProtKB-KW"/>
</dbReference>
<dbReference type="PRINTS" id="PR00106">
    <property type="entry name" value="DNAPOLB"/>
</dbReference>
<comment type="similarity">
    <text evidence="2">Belongs to the DNA polymerase type-B family.</text>
</comment>
<dbReference type="Proteomes" id="UP000008068">
    <property type="component" value="Unassembled WGS sequence"/>
</dbReference>
<dbReference type="GO" id="GO:0000166">
    <property type="term" value="F:nucleotide binding"/>
    <property type="evidence" value="ECO:0007669"/>
    <property type="project" value="InterPro"/>
</dbReference>
<dbReference type="GO" id="GO:0016035">
    <property type="term" value="C:zeta DNA polymerase complex"/>
    <property type="evidence" value="ECO:0007669"/>
    <property type="project" value="InterPro"/>
</dbReference>
<dbReference type="PANTHER" id="PTHR45812">
    <property type="entry name" value="DNA POLYMERASE ZETA CATALYTIC SUBUNIT"/>
    <property type="match status" value="1"/>
</dbReference>
<evidence type="ECO:0000256" key="4">
    <source>
        <dbReference type="ARBA" id="ARBA00021589"/>
    </source>
</evidence>
<evidence type="ECO:0000313" key="17">
    <source>
        <dbReference type="Proteomes" id="UP000008068"/>
    </source>
</evidence>
<keyword evidence="8" id="KW-0227">DNA damage</keyword>
<evidence type="ECO:0000313" key="16">
    <source>
        <dbReference type="EMBL" id="EGT39796.1"/>
    </source>
</evidence>
<dbReference type="GO" id="GO:0042276">
    <property type="term" value="P:error-prone translesion synthesis"/>
    <property type="evidence" value="ECO:0007669"/>
    <property type="project" value="TreeGrafter"/>
</dbReference>
<evidence type="ECO:0000256" key="12">
    <source>
        <dbReference type="ARBA" id="ARBA00023014"/>
    </source>
</evidence>
<keyword evidence="5" id="KW-0808">Transferase</keyword>
<keyword evidence="13" id="KW-0234">DNA repair</keyword>
<dbReference type="AlphaFoldDB" id="G0MPD7"/>
<name>G0MPD7_CAEBE</name>
<dbReference type="OMA" id="NAQYYIT"/>
<dbReference type="EMBL" id="GL379805">
    <property type="protein sequence ID" value="EGT39796.1"/>
    <property type="molecule type" value="Genomic_DNA"/>
</dbReference>
<organism evidence="17">
    <name type="scientific">Caenorhabditis brenneri</name>
    <name type="common">Nematode worm</name>
    <dbReference type="NCBI Taxonomy" id="135651"/>
    <lineage>
        <taxon>Eukaryota</taxon>
        <taxon>Metazoa</taxon>
        <taxon>Ecdysozoa</taxon>
        <taxon>Nematoda</taxon>
        <taxon>Chromadorea</taxon>
        <taxon>Rhabditida</taxon>
        <taxon>Rhabditina</taxon>
        <taxon>Rhabditomorpha</taxon>
        <taxon>Rhabditoidea</taxon>
        <taxon>Rhabditidae</taxon>
        <taxon>Peloderinae</taxon>
        <taxon>Caenorhabditis</taxon>
    </lineage>
</organism>
<evidence type="ECO:0000256" key="3">
    <source>
        <dbReference type="ARBA" id="ARBA00012417"/>
    </source>
</evidence>
<comment type="catalytic activity">
    <reaction evidence="14">
        <text>DNA(n) + a 2'-deoxyribonucleoside 5'-triphosphate = DNA(n+1) + diphosphate</text>
        <dbReference type="Rhea" id="RHEA:22508"/>
        <dbReference type="Rhea" id="RHEA-COMP:17339"/>
        <dbReference type="Rhea" id="RHEA-COMP:17340"/>
        <dbReference type="ChEBI" id="CHEBI:33019"/>
        <dbReference type="ChEBI" id="CHEBI:61560"/>
        <dbReference type="ChEBI" id="CHEBI:173112"/>
        <dbReference type="EC" id="2.7.7.7"/>
    </reaction>
</comment>
<dbReference type="InParanoid" id="G0MPD7"/>
<dbReference type="GO" id="GO:0000724">
    <property type="term" value="P:double-strand break repair via homologous recombination"/>
    <property type="evidence" value="ECO:0007669"/>
    <property type="project" value="TreeGrafter"/>
</dbReference>
<dbReference type="SUPFAM" id="SSF56672">
    <property type="entry name" value="DNA/RNA polymerases"/>
    <property type="match status" value="1"/>
</dbReference>
<keyword evidence="6" id="KW-0548">Nucleotidyltransferase</keyword>
<evidence type="ECO:0000256" key="6">
    <source>
        <dbReference type="ARBA" id="ARBA00022695"/>
    </source>
</evidence>
<evidence type="ECO:0000256" key="5">
    <source>
        <dbReference type="ARBA" id="ARBA00022679"/>
    </source>
</evidence>
<keyword evidence="12" id="KW-0411">Iron-sulfur</keyword>
<evidence type="ECO:0000256" key="10">
    <source>
        <dbReference type="ARBA" id="ARBA00022932"/>
    </source>
</evidence>
<feature type="domain" description="DNA-directed DNA polymerase family B multifunctional" evidence="15">
    <location>
        <begin position="9"/>
        <end position="413"/>
    </location>
</feature>
<dbReference type="InterPro" id="IPR006172">
    <property type="entry name" value="DNA-dir_DNA_pol_B"/>
</dbReference>
<dbReference type="InterPro" id="IPR042087">
    <property type="entry name" value="DNA_pol_B_thumb"/>
</dbReference>
<keyword evidence="7" id="KW-0479">Metal-binding</keyword>
<accession>G0MPD7</accession>
<evidence type="ECO:0000256" key="13">
    <source>
        <dbReference type="ARBA" id="ARBA00023204"/>
    </source>
</evidence>
<dbReference type="InterPro" id="IPR023211">
    <property type="entry name" value="DNA_pol_palm_dom_sf"/>
</dbReference>
<evidence type="ECO:0000256" key="1">
    <source>
        <dbReference type="ARBA" id="ARBA00001966"/>
    </source>
</evidence>
<evidence type="ECO:0000256" key="8">
    <source>
        <dbReference type="ARBA" id="ARBA00022763"/>
    </source>
</evidence>
<comment type="cofactor">
    <cofactor evidence="1">
        <name>[4Fe-4S] cluster</name>
        <dbReference type="ChEBI" id="CHEBI:49883"/>
    </cofactor>
</comment>
<keyword evidence="10" id="KW-0239">DNA-directed DNA polymerase</keyword>
<dbReference type="FunFam" id="1.10.132.60:FF:000028">
    <property type="entry name" value="DNA polymerase"/>
    <property type="match status" value="1"/>
</dbReference>
<gene>
    <name evidence="16" type="ORF">CAEBREN_11294</name>
</gene>
<dbReference type="GO" id="GO:0003677">
    <property type="term" value="F:DNA binding"/>
    <property type="evidence" value="ECO:0007669"/>
    <property type="project" value="InterPro"/>
</dbReference>
<dbReference type="Gene3D" id="1.10.287.690">
    <property type="entry name" value="Helix hairpin bin"/>
    <property type="match status" value="1"/>
</dbReference>
<dbReference type="Gene3D" id="3.90.1600.10">
    <property type="entry name" value="Palm domain of DNA polymerase"/>
    <property type="match status" value="1"/>
</dbReference>
<dbReference type="PROSITE" id="PS00116">
    <property type="entry name" value="DNA_POLYMERASE_B"/>
    <property type="match status" value="1"/>
</dbReference>
<dbReference type="InterPro" id="IPR043502">
    <property type="entry name" value="DNA/RNA_pol_sf"/>
</dbReference>
<dbReference type="GO" id="GO:0051536">
    <property type="term" value="F:iron-sulfur cluster binding"/>
    <property type="evidence" value="ECO:0007669"/>
    <property type="project" value="UniProtKB-KW"/>
</dbReference>
<sequence>MGSPEQLQLILEPQSKVYFDPVIVLDFQSLYPSMVIAYNYCYSTILGKISNLIQMNNESRNREEIVLGAIKYYPSKDDFVKMVAYKEVCASPLASMFVKKSKREGVVPLLLREILAARIMVKNAMKRVKSKKLKRILDARQLALKLVANVTYGYTAANWSGRMPCAELADAILGKGRETLERAIEMVQKGDYCGAEVIYGDTDSLFVLVRGASVEKAFEIGRRIADDVTNSNPDPVVLKLEKVYKGCVLETKKRYAGWMYESENDEGSLDAKGIETVRRDTCPIVAEVLEKSLGLIFSQNWKTLITYLNRLVLNLPYENFSKFVFCKEYRGDYSPKAMVPQKKLAEARQKTCPSHITLRGERVPYVIIDGVPGSTVYSCVRSIESFAKNPDYKINVYYYLNAHILAALRRVTDLIPMKIDYVSLGADQCFVPDCSRIGKTPWCIGCQKNPEELSLALTQFAREKRARTEIRKTCSSCQSSTNPIGNVETLECTNFSCLLRQTVAIMNRTRTREVIRAHKLYSL</sequence>
<dbReference type="PANTHER" id="PTHR45812:SF1">
    <property type="entry name" value="DNA POLYMERASE ZETA CATALYTIC SUBUNIT"/>
    <property type="match status" value="1"/>
</dbReference>
<keyword evidence="11" id="KW-0408">Iron</keyword>
<keyword evidence="9" id="KW-0862">Zinc</keyword>
<keyword evidence="17" id="KW-1185">Reference proteome</keyword>
<dbReference type="GO" id="GO:0003887">
    <property type="term" value="F:DNA-directed DNA polymerase activity"/>
    <property type="evidence" value="ECO:0007669"/>
    <property type="project" value="UniProtKB-KW"/>
</dbReference>
<evidence type="ECO:0000256" key="14">
    <source>
        <dbReference type="ARBA" id="ARBA00049244"/>
    </source>
</evidence>
<evidence type="ECO:0000256" key="9">
    <source>
        <dbReference type="ARBA" id="ARBA00022833"/>
    </source>
</evidence>
<protein>
    <recommendedName>
        <fullName evidence="4">DNA polymerase zeta catalytic subunit</fullName>
        <ecNumber evidence="3">2.7.7.7</ecNumber>
    </recommendedName>
</protein>
<evidence type="ECO:0000256" key="7">
    <source>
        <dbReference type="ARBA" id="ARBA00022723"/>
    </source>
</evidence>
<dbReference type="OrthoDB" id="2414538at2759"/>
<dbReference type="InterPro" id="IPR017964">
    <property type="entry name" value="DNA-dir_DNA_pol_B_CS"/>
</dbReference>
<evidence type="ECO:0000256" key="11">
    <source>
        <dbReference type="ARBA" id="ARBA00023004"/>
    </source>
</evidence>
<proteinExistence type="inferred from homology"/>
<evidence type="ECO:0000259" key="15">
    <source>
        <dbReference type="Pfam" id="PF00136"/>
    </source>
</evidence>
<dbReference type="Gene3D" id="1.10.132.60">
    <property type="entry name" value="DNA polymerase family B, C-terminal domain"/>
    <property type="match status" value="1"/>
</dbReference>
<dbReference type="HOGENOM" id="CLU_000203_4_1_1"/>
<dbReference type="EC" id="2.7.7.7" evidence="3"/>
<dbReference type="Pfam" id="PF00136">
    <property type="entry name" value="DNA_pol_B"/>
    <property type="match status" value="1"/>
</dbReference>
<dbReference type="FunFam" id="1.10.287.690:FF:000002">
    <property type="entry name" value="DNA polymerase zeta"/>
    <property type="match status" value="1"/>
</dbReference>
<dbReference type="STRING" id="135651.G0MPD7"/>
<dbReference type="InterPro" id="IPR006134">
    <property type="entry name" value="DNA-dir_DNA_pol_B_multi_dom"/>
</dbReference>
<dbReference type="InterPro" id="IPR030559">
    <property type="entry name" value="PolZ_Rev3"/>
</dbReference>
<reference evidence="17" key="1">
    <citation type="submission" date="2011-07" db="EMBL/GenBank/DDBJ databases">
        <authorList>
            <consortium name="Caenorhabditis brenneri Sequencing and Analysis Consortium"/>
            <person name="Wilson R.K."/>
        </authorList>
    </citation>
    <scope>NUCLEOTIDE SEQUENCE [LARGE SCALE GENOMIC DNA]</scope>
    <source>
        <strain evidence="17">PB2801</strain>
    </source>
</reference>